<proteinExistence type="predicted"/>
<sequence length="323" mass="35320">MRLADSAGATDSAELEPRPCIDNLDTRNHGGTAPWEDSIKQAPSPAASSGHGGNAWTMCSNKFLLFQQLRLFTLATGSPSQFLSFARRYLGRYLGIVPIEGGTDERRPPRDEPFGATFGPISGDTVAFSALTTSFSIGGLHLFRSSAGNLYLRKADLKTEGHYTCEVSADVPFFETVRTEKELKVHVLPKKGPSIHGTKPHYRIGDVVNVTCYASATKPPASLKWYINGEQVSNRYLVHYPIRRLESGRQEMSLGLRFTVRPAHCVGDEMRIKCMATLQYDGKGPPSVTSSSASPRDSTYSEKEFMLGSSSHHSSGTACLRPL</sequence>
<organism evidence="1 2">
    <name type="scientific">Hyalomma asiaticum</name>
    <name type="common">Tick</name>
    <dbReference type="NCBI Taxonomy" id="266040"/>
    <lineage>
        <taxon>Eukaryota</taxon>
        <taxon>Metazoa</taxon>
        <taxon>Ecdysozoa</taxon>
        <taxon>Arthropoda</taxon>
        <taxon>Chelicerata</taxon>
        <taxon>Arachnida</taxon>
        <taxon>Acari</taxon>
        <taxon>Parasitiformes</taxon>
        <taxon>Ixodida</taxon>
        <taxon>Ixodoidea</taxon>
        <taxon>Ixodidae</taxon>
        <taxon>Hyalomminae</taxon>
        <taxon>Hyalomma</taxon>
    </lineage>
</organism>
<evidence type="ECO:0000313" key="1">
    <source>
        <dbReference type="EMBL" id="KAH6931438.1"/>
    </source>
</evidence>
<accession>A0ACB7S9A0</accession>
<comment type="caution">
    <text evidence="1">The sequence shown here is derived from an EMBL/GenBank/DDBJ whole genome shotgun (WGS) entry which is preliminary data.</text>
</comment>
<name>A0ACB7S9A0_HYAAI</name>
<dbReference type="EMBL" id="CM023485">
    <property type="protein sequence ID" value="KAH6931438.1"/>
    <property type="molecule type" value="Genomic_DNA"/>
</dbReference>
<reference evidence="1" key="1">
    <citation type="submission" date="2020-05" db="EMBL/GenBank/DDBJ databases">
        <title>Large-scale comparative analyses of tick genomes elucidate their genetic diversity and vector capacities.</title>
        <authorList>
            <person name="Jia N."/>
            <person name="Wang J."/>
            <person name="Shi W."/>
            <person name="Du L."/>
            <person name="Sun Y."/>
            <person name="Zhan W."/>
            <person name="Jiang J."/>
            <person name="Wang Q."/>
            <person name="Zhang B."/>
            <person name="Ji P."/>
            <person name="Sakyi L.B."/>
            <person name="Cui X."/>
            <person name="Yuan T."/>
            <person name="Jiang B."/>
            <person name="Yang W."/>
            <person name="Lam T.T.-Y."/>
            <person name="Chang Q."/>
            <person name="Ding S."/>
            <person name="Wang X."/>
            <person name="Zhu J."/>
            <person name="Ruan X."/>
            <person name="Zhao L."/>
            <person name="Wei J."/>
            <person name="Que T."/>
            <person name="Du C."/>
            <person name="Cheng J."/>
            <person name="Dai P."/>
            <person name="Han X."/>
            <person name="Huang E."/>
            <person name="Gao Y."/>
            <person name="Liu J."/>
            <person name="Shao H."/>
            <person name="Ye R."/>
            <person name="Li L."/>
            <person name="Wei W."/>
            <person name="Wang X."/>
            <person name="Wang C."/>
            <person name="Yang T."/>
            <person name="Huo Q."/>
            <person name="Li W."/>
            <person name="Guo W."/>
            <person name="Chen H."/>
            <person name="Zhou L."/>
            <person name="Ni X."/>
            <person name="Tian J."/>
            <person name="Zhou Y."/>
            <person name="Sheng Y."/>
            <person name="Liu T."/>
            <person name="Pan Y."/>
            <person name="Xia L."/>
            <person name="Li J."/>
            <person name="Zhao F."/>
            <person name="Cao W."/>
        </authorList>
    </citation>
    <scope>NUCLEOTIDE SEQUENCE</scope>
    <source>
        <strain evidence="1">Hyas-2018</strain>
    </source>
</reference>
<dbReference type="Proteomes" id="UP000821845">
    <property type="component" value="Chromosome 5"/>
</dbReference>
<keyword evidence="2" id="KW-1185">Reference proteome</keyword>
<gene>
    <name evidence="1" type="ORF">HPB50_024406</name>
</gene>
<protein>
    <submittedName>
        <fullName evidence="1">Uncharacterized protein</fullName>
    </submittedName>
</protein>
<evidence type="ECO:0000313" key="2">
    <source>
        <dbReference type="Proteomes" id="UP000821845"/>
    </source>
</evidence>